<dbReference type="InterPro" id="IPR057336">
    <property type="entry name" value="GerAC_N"/>
</dbReference>
<dbReference type="Proteomes" id="UP000295132">
    <property type="component" value="Unassembled WGS sequence"/>
</dbReference>
<reference evidence="11 12" key="1">
    <citation type="submission" date="2019-03" db="EMBL/GenBank/DDBJ databases">
        <title>Bacillus niacini sp. nov. a Nicotinate-Metabolizing Mesophile Isolated from Soil.</title>
        <authorList>
            <person name="Zhang G."/>
        </authorList>
    </citation>
    <scope>NUCLEOTIDE SEQUENCE [LARGE SCALE GENOMIC DNA]</scope>
    <source>
        <strain evidence="11 12">WN066</strain>
    </source>
</reference>
<comment type="caution">
    <text evidence="11">The sequence shown here is derived from an EMBL/GenBank/DDBJ whole genome shotgun (WGS) entry which is preliminary data.</text>
</comment>
<name>A0A4R5VMG6_9BACI</name>
<evidence type="ECO:0000313" key="11">
    <source>
        <dbReference type="EMBL" id="TDK59114.1"/>
    </source>
</evidence>
<feature type="domain" description="Spore germination GerAC-like C-terminal" evidence="8">
    <location>
        <begin position="222"/>
        <end position="387"/>
    </location>
</feature>
<evidence type="ECO:0000313" key="10">
    <source>
        <dbReference type="EMBL" id="MDQ6596115.1"/>
    </source>
</evidence>
<evidence type="ECO:0000256" key="1">
    <source>
        <dbReference type="ARBA" id="ARBA00004635"/>
    </source>
</evidence>
<keyword evidence="13" id="KW-1185">Reference proteome</keyword>
<keyword evidence="7" id="KW-0449">Lipoprotein</keyword>
<keyword evidence="6" id="KW-0564">Palmitate</keyword>
<reference evidence="10" key="2">
    <citation type="submission" date="2023-08" db="EMBL/GenBank/DDBJ databases">
        <title>Nitrogen cycling bacteria in agricultural field soils.</title>
        <authorList>
            <person name="Jang J."/>
        </authorList>
    </citation>
    <scope>NUCLEOTIDE SEQUENCE</scope>
    <source>
        <strain evidence="10">PS3-36</strain>
    </source>
</reference>
<evidence type="ECO:0000259" key="8">
    <source>
        <dbReference type="Pfam" id="PF05504"/>
    </source>
</evidence>
<dbReference type="GO" id="GO:0016020">
    <property type="term" value="C:membrane"/>
    <property type="evidence" value="ECO:0007669"/>
    <property type="project" value="UniProtKB-SubCell"/>
</dbReference>
<protein>
    <submittedName>
        <fullName evidence="11">Ger(X)C family spore germination protein</fullName>
    </submittedName>
</protein>
<feature type="domain" description="Spore germination protein N-terminal" evidence="9">
    <location>
        <begin position="22"/>
        <end position="196"/>
    </location>
</feature>
<dbReference type="Pfam" id="PF05504">
    <property type="entry name" value="Spore_GerAC"/>
    <property type="match status" value="1"/>
</dbReference>
<dbReference type="InterPro" id="IPR008844">
    <property type="entry name" value="Spore_GerAC-like"/>
</dbReference>
<evidence type="ECO:0000256" key="2">
    <source>
        <dbReference type="ARBA" id="ARBA00007886"/>
    </source>
</evidence>
<gene>
    <name evidence="11" type="ORF">E2K98_20655</name>
    <name evidence="10" type="ORF">RCG21_06850</name>
</gene>
<dbReference type="NCBIfam" id="TIGR02887">
    <property type="entry name" value="spore_ger_x_C"/>
    <property type="match status" value="1"/>
</dbReference>
<dbReference type="EMBL" id="JAVGVR010000001">
    <property type="protein sequence ID" value="MDQ6596115.1"/>
    <property type="molecule type" value="Genomic_DNA"/>
</dbReference>
<evidence type="ECO:0000256" key="4">
    <source>
        <dbReference type="ARBA" id="ARBA00022729"/>
    </source>
</evidence>
<keyword evidence="5" id="KW-0472">Membrane</keyword>
<evidence type="ECO:0000256" key="6">
    <source>
        <dbReference type="ARBA" id="ARBA00023139"/>
    </source>
</evidence>
<evidence type="ECO:0000256" key="3">
    <source>
        <dbReference type="ARBA" id="ARBA00022544"/>
    </source>
</evidence>
<keyword evidence="4" id="KW-0732">Signal</keyword>
<dbReference type="Gene3D" id="3.30.300.210">
    <property type="entry name" value="Nutrient germinant receptor protein C, domain 3"/>
    <property type="match status" value="1"/>
</dbReference>
<dbReference type="RefSeq" id="WP_133337473.1">
    <property type="nucleotide sequence ID" value="NZ_JAVGVR010000001.1"/>
</dbReference>
<dbReference type="GO" id="GO:0009847">
    <property type="term" value="P:spore germination"/>
    <property type="evidence" value="ECO:0007669"/>
    <property type="project" value="InterPro"/>
</dbReference>
<evidence type="ECO:0000313" key="12">
    <source>
        <dbReference type="Proteomes" id="UP000295132"/>
    </source>
</evidence>
<dbReference type="Proteomes" id="UP001178888">
    <property type="component" value="Unassembled WGS sequence"/>
</dbReference>
<dbReference type="EMBL" id="SMYO01000010">
    <property type="protein sequence ID" value="TDK59114.1"/>
    <property type="molecule type" value="Genomic_DNA"/>
</dbReference>
<keyword evidence="3" id="KW-0309">Germination</keyword>
<comment type="similarity">
    <text evidence="2">Belongs to the GerABKC lipoprotein family.</text>
</comment>
<proteinExistence type="inferred from homology"/>
<dbReference type="InterPro" id="IPR038501">
    <property type="entry name" value="Spore_GerAC_C_sf"/>
</dbReference>
<dbReference type="PROSITE" id="PS51257">
    <property type="entry name" value="PROKAR_LIPOPROTEIN"/>
    <property type="match status" value="1"/>
</dbReference>
<accession>A0A4R5VMG6</accession>
<dbReference type="AlphaFoldDB" id="A0A4R5VMG6"/>
<dbReference type="InterPro" id="IPR046953">
    <property type="entry name" value="Spore_GerAC-like_C"/>
</dbReference>
<comment type="subcellular location">
    <subcellularLocation>
        <location evidence="1">Membrane</location>
        <topology evidence="1">Lipid-anchor</topology>
    </subcellularLocation>
</comment>
<sequence>MERKILMTIFFCSFILLTGCWNRRELNELSILLGLGIDKDNEQYIITAQVVNPSEIASKQGGSGKAPVVVYQGKGETLFEAVRKVTTVAPRKLYFAHLRILVFGEELAKEGIGEMIDFLLRNSEIRNDFYITVSKNSKAADVLKILTPLEKIPANSLFASLQTSANSWAPTEGITLDKLTSNMVSEGINPVLTGIQIKGNVHEGEMNTNLDQTKPKSILQYKGMAVFKHDKLIGWMNEREGRAVHFALGKVKSSVGYIKCPQGGKVVIEVVHTKSKLKTEMIKGEPHGFVQAKIQGNVAEVECQGLDLTNPKSISYIEKESEKELTKIIEKAIHHLQKDYQSDIFGFGEALNRSSPNDWAKYKKDWDQTFSQMPVTVKVDMTIRQTGTINNSPLNKMENK</sequence>
<evidence type="ECO:0000256" key="7">
    <source>
        <dbReference type="ARBA" id="ARBA00023288"/>
    </source>
</evidence>
<evidence type="ECO:0000256" key="5">
    <source>
        <dbReference type="ARBA" id="ARBA00023136"/>
    </source>
</evidence>
<evidence type="ECO:0000313" key="13">
    <source>
        <dbReference type="Proteomes" id="UP001178888"/>
    </source>
</evidence>
<organism evidence="11 12">
    <name type="scientific">Bacillus salipaludis</name>
    <dbReference type="NCBI Taxonomy" id="2547811"/>
    <lineage>
        <taxon>Bacteria</taxon>
        <taxon>Bacillati</taxon>
        <taxon>Bacillota</taxon>
        <taxon>Bacilli</taxon>
        <taxon>Bacillales</taxon>
        <taxon>Bacillaceae</taxon>
        <taxon>Bacillus</taxon>
    </lineage>
</organism>
<dbReference type="Gene3D" id="6.20.190.10">
    <property type="entry name" value="Nutrient germinant receptor protein C, domain 1"/>
    <property type="match status" value="1"/>
</dbReference>
<dbReference type="PANTHER" id="PTHR35789:SF1">
    <property type="entry name" value="SPORE GERMINATION PROTEIN B3"/>
    <property type="match status" value="1"/>
</dbReference>
<dbReference type="Pfam" id="PF25198">
    <property type="entry name" value="Spore_GerAC_N"/>
    <property type="match status" value="1"/>
</dbReference>
<dbReference type="PANTHER" id="PTHR35789">
    <property type="entry name" value="SPORE GERMINATION PROTEIN B3"/>
    <property type="match status" value="1"/>
</dbReference>
<evidence type="ECO:0000259" key="9">
    <source>
        <dbReference type="Pfam" id="PF25198"/>
    </source>
</evidence>